<feature type="signal peptide" evidence="2">
    <location>
        <begin position="1"/>
        <end position="23"/>
    </location>
</feature>
<dbReference type="EMBL" id="JACJID010000001">
    <property type="protein sequence ID" value="MBA8923112.1"/>
    <property type="molecule type" value="Genomic_DNA"/>
</dbReference>
<reference evidence="3 4" key="1">
    <citation type="submission" date="2020-08" db="EMBL/GenBank/DDBJ databases">
        <title>Genomic Encyclopedia of Archaeal and Bacterial Type Strains, Phase II (KMG-II): from individual species to whole genera.</title>
        <authorList>
            <person name="Goeker M."/>
        </authorList>
    </citation>
    <scope>NUCLEOTIDE SEQUENCE [LARGE SCALE GENOMIC DNA]</scope>
    <source>
        <strain evidence="3 4">DSM 43850</strain>
    </source>
</reference>
<keyword evidence="2" id="KW-0732">Signal</keyword>
<dbReference type="RefSeq" id="WP_025359253.1">
    <property type="nucleotide sequence ID" value="NZ_BAAABQ010000011.1"/>
</dbReference>
<feature type="region of interest" description="Disordered" evidence="1">
    <location>
        <begin position="376"/>
        <end position="402"/>
    </location>
</feature>
<dbReference type="PANTHER" id="PTHR47791:SF3">
    <property type="entry name" value="MEIOTICALLY UP-REGULATED GENE 191 PROTEIN"/>
    <property type="match status" value="1"/>
</dbReference>
<comment type="caution">
    <text evidence="3">The sequence shown here is derived from an EMBL/GenBank/DDBJ whole genome shotgun (WGS) entry which is preliminary data.</text>
</comment>
<accession>A0ABR6B8C0</accession>
<protein>
    <recommendedName>
        <fullName evidence="5">Glycosyl hydrolase</fullName>
    </recommendedName>
</protein>
<dbReference type="Pfam" id="PF03663">
    <property type="entry name" value="Glyco_hydro_76"/>
    <property type="match status" value="1"/>
</dbReference>
<evidence type="ECO:0000313" key="3">
    <source>
        <dbReference type="EMBL" id="MBA8923112.1"/>
    </source>
</evidence>
<gene>
    <name evidence="3" type="ORF">BC739_000309</name>
</gene>
<organism evidence="3 4">
    <name type="scientific">Kutzneria viridogrisea</name>
    <dbReference type="NCBI Taxonomy" id="47990"/>
    <lineage>
        <taxon>Bacteria</taxon>
        <taxon>Bacillati</taxon>
        <taxon>Actinomycetota</taxon>
        <taxon>Actinomycetes</taxon>
        <taxon>Pseudonocardiales</taxon>
        <taxon>Pseudonocardiaceae</taxon>
        <taxon>Kutzneria</taxon>
    </lineage>
</organism>
<dbReference type="Gene3D" id="1.50.10.20">
    <property type="match status" value="1"/>
</dbReference>
<evidence type="ECO:0000256" key="1">
    <source>
        <dbReference type="SAM" id="MobiDB-lite"/>
    </source>
</evidence>
<dbReference type="InterPro" id="IPR053169">
    <property type="entry name" value="MUG_Protein"/>
</dbReference>
<feature type="chain" id="PRO_5047369070" description="Glycosyl hydrolase" evidence="2">
    <location>
        <begin position="24"/>
        <end position="474"/>
    </location>
</feature>
<name>A0ABR6B8C0_9PSEU</name>
<proteinExistence type="predicted"/>
<keyword evidence="4" id="KW-1185">Reference proteome</keyword>
<dbReference type="SUPFAM" id="SSF48208">
    <property type="entry name" value="Six-hairpin glycosidases"/>
    <property type="match status" value="1"/>
</dbReference>
<sequence length="474" mass="50518">MVRAAILTTAALTALLVPAPAHAAPSAAICNKYCDTRDPALSPGDRQVGEAGTGGRRLTLHLDDSDDMGWASISGGAAGDHVWLDRSFDSGRTWTGGSKLGDTVTPAGQTGWRTLMYNSDDWNSGGIGLLRACGQAGGSGAIACTAWYRTTWNAGNRRTAAATALMMNYTRSTGLWATTNWWNSANALTAVIDNIRVTGMGSYRYAIANTYDAQHGAFTNDYLDDTGWWGMAWVDAYDLTGDSRYLSTARTAAEHMFSYWDGTCGGGVWWSTKKTYKNAITNSLYIQLNSALHNRIPGDSTYLRRARADWSWFQGTRMINSSNLVNDGINLNTCTNNGDTVWTYNQGVPLAALTELSRATGDTGLLGTARTLANASTGSGSLNPGGVLRDPGESPGGSGADGPSFKGAYVRGLAALNRALSDHPYSSYLSRQAASAYAHDRNTFDAYGLMWAGPLDQLDAARQQSALDLLNAAP</sequence>
<dbReference type="InterPro" id="IPR005198">
    <property type="entry name" value="Glyco_hydro_76"/>
</dbReference>
<dbReference type="InterPro" id="IPR008928">
    <property type="entry name" value="6-hairpin_glycosidase_sf"/>
</dbReference>
<evidence type="ECO:0000313" key="4">
    <source>
        <dbReference type="Proteomes" id="UP000517916"/>
    </source>
</evidence>
<evidence type="ECO:0000256" key="2">
    <source>
        <dbReference type="SAM" id="SignalP"/>
    </source>
</evidence>
<dbReference type="Proteomes" id="UP000517916">
    <property type="component" value="Unassembled WGS sequence"/>
</dbReference>
<evidence type="ECO:0008006" key="5">
    <source>
        <dbReference type="Google" id="ProtNLM"/>
    </source>
</evidence>
<dbReference type="PANTHER" id="PTHR47791">
    <property type="entry name" value="MEIOTICALLY UP-REGULATED GENE 191 PROTEIN"/>
    <property type="match status" value="1"/>
</dbReference>